<dbReference type="InterPro" id="IPR003594">
    <property type="entry name" value="HATPase_dom"/>
</dbReference>
<dbReference type="InterPro" id="IPR019734">
    <property type="entry name" value="TPR_rpt"/>
</dbReference>
<dbReference type="InterPro" id="IPR011990">
    <property type="entry name" value="TPR-like_helical_dom_sf"/>
</dbReference>
<comment type="catalytic activity">
    <reaction evidence="1">
        <text>ATP + protein L-histidine = ADP + protein N-phospho-L-histidine.</text>
        <dbReference type="EC" id="2.7.13.3"/>
    </reaction>
</comment>
<keyword evidence="9" id="KW-0175">Coiled coil</keyword>
<dbReference type="GO" id="GO:0016301">
    <property type="term" value="F:kinase activity"/>
    <property type="evidence" value="ECO:0007669"/>
    <property type="project" value="UniProtKB-KW"/>
</dbReference>
<sequence length="673" mass="75408">MLGLMLRGSALLFLLSLLPTAGQAQHPVMVDSLTRQLRQATTDSMRAKYSILLSAQYQASDTARTRYHLLQAIRWSRHGGYGLGEAQALVNLSTFYNLLGQDDRARAYNRAGRAVLERLYRERPGRQVLQSLASVSVNEGTLLAKQGDFAGEVRAYLLGARYAGQLGDSALLGAIYYNVGSRFGILQQPDKAKYYWRRAAALQEPVPFAPYLIVAYLNLAEQLMVEKQLAPARAYLDKASRLVAAGKAEPFKGEYYSMLGEYHKATGNPTQARADFQRALDLMRAKNDPASAAKMLLALGQAETQLRNFPPARQYLTDSRHYFHQTREPQTESEALAALATLEEQAHNYPLALRYTQQAHQLQDSLAATASKTQVNALENQYQARQKEQQIRTLRQAQQLQQADLKRQRALNLLYLSLVGGLLLLGALSYLVLRQRQSRQRQRQREQDRQIAALQQERQLLATEAMLKGQEEERARLARDLHDGLGGMLSTVKLYLGSARGNLVLTPESARLFSRSIEHLDSSIQEMRRVARDLMPEALLTFGLPAAVQDLCETIQHSQTTLRVQCEVFGLEARLPQRTELVVYRLVQELLNNVLKHAEARQVIVQITRHEQQVQVVVEDDGRGFEAAARPLNTGVGLRSLQARVDYLGGTLEVQSQPGQGTAVTIEFILKPE</sequence>
<evidence type="ECO:0000256" key="4">
    <source>
        <dbReference type="ARBA" id="ARBA00022679"/>
    </source>
</evidence>
<dbReference type="InterPro" id="IPR036890">
    <property type="entry name" value="HATPase_C_sf"/>
</dbReference>
<evidence type="ECO:0000256" key="3">
    <source>
        <dbReference type="ARBA" id="ARBA00022553"/>
    </source>
</evidence>
<dbReference type="EMBL" id="JAAVTK010000007">
    <property type="protein sequence ID" value="NKI90142.1"/>
    <property type="molecule type" value="Genomic_DNA"/>
</dbReference>
<dbReference type="SMART" id="SM00028">
    <property type="entry name" value="TPR"/>
    <property type="match status" value="5"/>
</dbReference>
<dbReference type="SMART" id="SM00387">
    <property type="entry name" value="HATPase_c"/>
    <property type="match status" value="1"/>
</dbReference>
<keyword evidence="10" id="KW-0472">Membrane</keyword>
<feature type="transmembrane region" description="Helical" evidence="10">
    <location>
        <begin position="413"/>
        <end position="433"/>
    </location>
</feature>
<feature type="domain" description="Histidine kinase" evidence="12">
    <location>
        <begin position="476"/>
        <end position="672"/>
    </location>
</feature>
<proteinExistence type="predicted"/>
<evidence type="ECO:0000256" key="7">
    <source>
        <dbReference type="ARBA" id="ARBA00022840"/>
    </source>
</evidence>
<dbReference type="Pfam" id="PF07730">
    <property type="entry name" value="HisKA_3"/>
    <property type="match status" value="1"/>
</dbReference>
<dbReference type="InterPro" id="IPR050482">
    <property type="entry name" value="Sensor_HK_TwoCompSys"/>
</dbReference>
<reference evidence="13 14" key="1">
    <citation type="submission" date="2020-03" db="EMBL/GenBank/DDBJ databases">
        <title>Genomic Encyclopedia of Type Strains, Phase IV (KMG-V): Genome sequencing to study the core and pangenomes of soil and plant-associated prokaryotes.</title>
        <authorList>
            <person name="Whitman W."/>
        </authorList>
    </citation>
    <scope>NUCLEOTIDE SEQUENCE [LARGE SCALE GENOMIC DNA]</scope>
    <source>
        <strain evidence="13 14">1B</strain>
    </source>
</reference>
<keyword evidence="14" id="KW-1185">Reference proteome</keyword>
<feature type="chain" id="PRO_5045146202" description="histidine kinase" evidence="11">
    <location>
        <begin position="25"/>
        <end position="673"/>
    </location>
</feature>
<keyword evidence="11" id="KW-0732">Signal</keyword>
<accession>A0ABX1HM98</accession>
<keyword evidence="3" id="KW-0597">Phosphoprotein</keyword>
<name>A0ABX1HM98_9BACT</name>
<dbReference type="InterPro" id="IPR005467">
    <property type="entry name" value="His_kinase_dom"/>
</dbReference>
<dbReference type="Gene3D" id="3.30.565.10">
    <property type="entry name" value="Histidine kinase-like ATPase, C-terminal domain"/>
    <property type="match status" value="1"/>
</dbReference>
<evidence type="ECO:0000256" key="6">
    <source>
        <dbReference type="ARBA" id="ARBA00022777"/>
    </source>
</evidence>
<dbReference type="PANTHER" id="PTHR24421:SF10">
    <property type="entry name" value="NITRATE_NITRITE SENSOR PROTEIN NARQ"/>
    <property type="match status" value="1"/>
</dbReference>
<evidence type="ECO:0000313" key="14">
    <source>
        <dbReference type="Proteomes" id="UP000717634"/>
    </source>
</evidence>
<evidence type="ECO:0000256" key="5">
    <source>
        <dbReference type="ARBA" id="ARBA00022741"/>
    </source>
</evidence>
<keyword evidence="6 13" id="KW-0418">Kinase</keyword>
<evidence type="ECO:0000256" key="11">
    <source>
        <dbReference type="SAM" id="SignalP"/>
    </source>
</evidence>
<dbReference type="EC" id="2.7.13.3" evidence="2"/>
<keyword evidence="7" id="KW-0067">ATP-binding</keyword>
<dbReference type="Gene3D" id="1.20.5.1930">
    <property type="match status" value="1"/>
</dbReference>
<keyword evidence="5" id="KW-0547">Nucleotide-binding</keyword>
<keyword evidence="10" id="KW-1133">Transmembrane helix</keyword>
<dbReference type="SUPFAM" id="SSF48452">
    <property type="entry name" value="TPR-like"/>
    <property type="match status" value="2"/>
</dbReference>
<dbReference type="Pfam" id="PF02518">
    <property type="entry name" value="HATPase_c"/>
    <property type="match status" value="1"/>
</dbReference>
<keyword evidence="10" id="KW-0812">Transmembrane</keyword>
<evidence type="ECO:0000256" key="2">
    <source>
        <dbReference type="ARBA" id="ARBA00012438"/>
    </source>
</evidence>
<evidence type="ECO:0000256" key="1">
    <source>
        <dbReference type="ARBA" id="ARBA00000085"/>
    </source>
</evidence>
<dbReference type="PROSITE" id="PS50109">
    <property type="entry name" value="HIS_KIN"/>
    <property type="match status" value="1"/>
</dbReference>
<dbReference type="CDD" id="cd16917">
    <property type="entry name" value="HATPase_UhpB-NarQ-NarX-like"/>
    <property type="match status" value="1"/>
</dbReference>
<evidence type="ECO:0000256" key="8">
    <source>
        <dbReference type="ARBA" id="ARBA00023012"/>
    </source>
</evidence>
<feature type="coiled-coil region" evidence="9">
    <location>
        <begin position="444"/>
        <end position="480"/>
    </location>
</feature>
<gene>
    <name evidence="13" type="ORF">HBN54_002741</name>
</gene>
<evidence type="ECO:0000313" key="13">
    <source>
        <dbReference type="EMBL" id="NKI90142.1"/>
    </source>
</evidence>
<organism evidence="13 14">
    <name type="scientific">Hymenobacter artigasi</name>
    <dbReference type="NCBI Taxonomy" id="2719616"/>
    <lineage>
        <taxon>Bacteria</taxon>
        <taxon>Pseudomonadati</taxon>
        <taxon>Bacteroidota</taxon>
        <taxon>Cytophagia</taxon>
        <taxon>Cytophagales</taxon>
        <taxon>Hymenobacteraceae</taxon>
        <taxon>Hymenobacter</taxon>
    </lineage>
</organism>
<evidence type="ECO:0000256" key="9">
    <source>
        <dbReference type="SAM" id="Coils"/>
    </source>
</evidence>
<protein>
    <recommendedName>
        <fullName evidence="2">histidine kinase</fullName>
        <ecNumber evidence="2">2.7.13.3</ecNumber>
    </recommendedName>
</protein>
<evidence type="ECO:0000256" key="10">
    <source>
        <dbReference type="SAM" id="Phobius"/>
    </source>
</evidence>
<keyword evidence="4" id="KW-0808">Transferase</keyword>
<keyword evidence="8" id="KW-0902">Two-component regulatory system</keyword>
<feature type="signal peptide" evidence="11">
    <location>
        <begin position="1"/>
        <end position="24"/>
    </location>
</feature>
<dbReference type="Proteomes" id="UP000717634">
    <property type="component" value="Unassembled WGS sequence"/>
</dbReference>
<comment type="caution">
    <text evidence="13">The sequence shown here is derived from an EMBL/GenBank/DDBJ whole genome shotgun (WGS) entry which is preliminary data.</text>
</comment>
<evidence type="ECO:0000259" key="12">
    <source>
        <dbReference type="PROSITE" id="PS50109"/>
    </source>
</evidence>
<dbReference type="RefSeq" id="WP_168673742.1">
    <property type="nucleotide sequence ID" value="NZ_JAAVTK010000007.1"/>
</dbReference>
<dbReference type="Gene3D" id="1.25.40.10">
    <property type="entry name" value="Tetratricopeptide repeat domain"/>
    <property type="match status" value="2"/>
</dbReference>
<dbReference type="PANTHER" id="PTHR24421">
    <property type="entry name" value="NITRATE/NITRITE SENSOR PROTEIN NARX-RELATED"/>
    <property type="match status" value="1"/>
</dbReference>
<dbReference type="SUPFAM" id="SSF55874">
    <property type="entry name" value="ATPase domain of HSP90 chaperone/DNA topoisomerase II/histidine kinase"/>
    <property type="match status" value="1"/>
</dbReference>
<dbReference type="InterPro" id="IPR011712">
    <property type="entry name" value="Sig_transdc_His_kin_sub3_dim/P"/>
</dbReference>